<dbReference type="PROSITE" id="PS51782">
    <property type="entry name" value="LYSM"/>
    <property type="match status" value="1"/>
</dbReference>
<dbReference type="SMART" id="SM00257">
    <property type="entry name" value="LysM"/>
    <property type="match status" value="1"/>
</dbReference>
<comment type="caution">
    <text evidence="4">The sequence shown here is derived from an EMBL/GenBank/DDBJ whole genome shotgun (WGS) entry which is preliminary data.</text>
</comment>
<dbReference type="InterPro" id="IPR018392">
    <property type="entry name" value="LysM"/>
</dbReference>
<sequence>MEDYKSRLNQLQEKLIGLTKKNINLFKHTSKQYKKLGTSLCIAALLTTSVHTTDRVSAESTHLAKLNVETIYHVYVDNNRIGAVDDNNLVDQLISNKINKYSNEYSALNLVVGENVKLIPEVVFNSRTNTSLTLAALEENLTIKAEATALKVDGEAIAYVSSEEEYEAVLTKLKLQYVSEEQLLAVLNAKENNQTIADPAVGERVIKDVRLSKDITVDKVPVYPKMILSVDDAVKQLILGTLEDDVYVVEPGDVLGAIAQAHGLSMQDILALNPSITENTLLQIGDKLNVTIYEPVVKVIIEEATKIKEEIPFQTETKEDKNMWRGDTKVLQAGQAGERVVSYNIARENGRTIQRQIVSENITKEPQTRIVVKGTKVATSRGTGRLAWPAVGGYISSYQGMRWGRFHRGIDIARPTNRNILAADNGTVSFAGWDGGYGNKVMINHNNGMTTLYAHLSSIDVRVGQTVSQGQKVGVMGSTGNSTGVHLHFEVLQNGKLKNPMDFLNR</sequence>
<reference evidence="4 5" key="1">
    <citation type="journal article" date="2019" name="Int. J. Syst. Evol. Microbiol.">
        <title>Anaerobacillus alkaliphilus sp. nov., a novel alkaliphilic and moderately halophilic bacterium.</title>
        <authorList>
            <person name="Borsodi A.K."/>
            <person name="Aszalos J.M."/>
            <person name="Bihari P."/>
            <person name="Nagy I."/>
            <person name="Schumann P."/>
            <person name="Sproer C."/>
            <person name="Kovacs A.L."/>
            <person name="Boka K."/>
            <person name="Dobosy P."/>
            <person name="Ovari M."/>
            <person name="Szili-Kovacs T."/>
            <person name="Toth E."/>
        </authorList>
    </citation>
    <scope>NUCLEOTIDE SEQUENCE [LARGE SCALE GENOMIC DNA]</scope>
    <source>
        <strain evidence="4 5">B16-10</strain>
    </source>
</reference>
<dbReference type="CDD" id="cd00118">
    <property type="entry name" value="LysM"/>
    <property type="match status" value="1"/>
</dbReference>
<dbReference type="OrthoDB" id="9805070at2"/>
<dbReference type="Pfam" id="PF01551">
    <property type="entry name" value="Peptidase_M23"/>
    <property type="match status" value="1"/>
</dbReference>
<dbReference type="SUPFAM" id="SSF54106">
    <property type="entry name" value="LysM domain"/>
    <property type="match status" value="1"/>
</dbReference>
<dbReference type="PANTHER" id="PTHR21666">
    <property type="entry name" value="PEPTIDASE-RELATED"/>
    <property type="match status" value="1"/>
</dbReference>
<evidence type="ECO:0000313" key="4">
    <source>
        <dbReference type="EMBL" id="RXJ02814.1"/>
    </source>
</evidence>
<evidence type="ECO:0000259" key="2">
    <source>
        <dbReference type="PROSITE" id="PS51109"/>
    </source>
</evidence>
<dbReference type="SMART" id="SM01208">
    <property type="entry name" value="G5"/>
    <property type="match status" value="1"/>
</dbReference>
<feature type="domain" description="G5" evidence="2">
    <location>
        <begin position="297"/>
        <end position="377"/>
    </location>
</feature>
<feature type="domain" description="LysM" evidence="3">
    <location>
        <begin position="245"/>
        <end position="290"/>
    </location>
</feature>
<dbReference type="InterPro" id="IPR016047">
    <property type="entry name" value="M23ase_b-sheet_dom"/>
</dbReference>
<dbReference type="Gene3D" id="3.10.350.10">
    <property type="entry name" value="LysM domain"/>
    <property type="match status" value="1"/>
</dbReference>
<dbReference type="InterPro" id="IPR011098">
    <property type="entry name" value="G5_dom"/>
</dbReference>
<dbReference type="InterPro" id="IPR036779">
    <property type="entry name" value="LysM_dom_sf"/>
</dbReference>
<dbReference type="PANTHER" id="PTHR21666:SF270">
    <property type="entry name" value="MUREIN HYDROLASE ACTIVATOR ENVC"/>
    <property type="match status" value="1"/>
</dbReference>
<dbReference type="Proteomes" id="UP000290649">
    <property type="component" value="Unassembled WGS sequence"/>
</dbReference>
<dbReference type="Gene3D" id="2.20.230.10">
    <property type="entry name" value="Resuscitation-promoting factor rpfb"/>
    <property type="match status" value="1"/>
</dbReference>
<dbReference type="GO" id="GO:0004222">
    <property type="term" value="F:metalloendopeptidase activity"/>
    <property type="evidence" value="ECO:0007669"/>
    <property type="project" value="TreeGrafter"/>
</dbReference>
<accession>A0A4Q0VY94</accession>
<name>A0A4Q0VY94_9BACI</name>
<dbReference type="InterPro" id="IPR050570">
    <property type="entry name" value="Cell_wall_metabolism_enzyme"/>
</dbReference>
<organism evidence="4 5">
    <name type="scientific">Anaerobacillus alkaliphilus</name>
    <dbReference type="NCBI Taxonomy" id="1548597"/>
    <lineage>
        <taxon>Bacteria</taxon>
        <taxon>Bacillati</taxon>
        <taxon>Bacillota</taxon>
        <taxon>Bacilli</taxon>
        <taxon>Bacillales</taxon>
        <taxon>Bacillaceae</taxon>
        <taxon>Anaerobacillus</taxon>
    </lineage>
</organism>
<evidence type="ECO:0000259" key="3">
    <source>
        <dbReference type="PROSITE" id="PS51782"/>
    </source>
</evidence>
<dbReference type="RefSeq" id="WP_129077323.1">
    <property type="nucleotide sequence ID" value="NZ_QOUX01000021.1"/>
</dbReference>
<dbReference type="PROSITE" id="PS51109">
    <property type="entry name" value="G5"/>
    <property type="match status" value="1"/>
</dbReference>
<dbReference type="AlphaFoldDB" id="A0A4Q0VY94"/>
<evidence type="ECO:0000313" key="5">
    <source>
        <dbReference type="Proteomes" id="UP000290649"/>
    </source>
</evidence>
<gene>
    <name evidence="4" type="ORF">DS745_05755</name>
</gene>
<keyword evidence="1" id="KW-0732">Signal</keyword>
<dbReference type="InterPro" id="IPR011055">
    <property type="entry name" value="Dup_hybrid_motif"/>
</dbReference>
<protein>
    <submittedName>
        <fullName evidence="4">M23 family peptidase</fullName>
    </submittedName>
</protein>
<dbReference type="CDD" id="cd12797">
    <property type="entry name" value="M23_peptidase"/>
    <property type="match status" value="1"/>
</dbReference>
<dbReference type="SUPFAM" id="SSF51261">
    <property type="entry name" value="Duplicated hybrid motif"/>
    <property type="match status" value="1"/>
</dbReference>
<dbReference type="Pfam" id="PF01476">
    <property type="entry name" value="LysM"/>
    <property type="match status" value="1"/>
</dbReference>
<keyword evidence="5" id="KW-1185">Reference proteome</keyword>
<proteinExistence type="predicted"/>
<dbReference type="Pfam" id="PF07501">
    <property type="entry name" value="G5"/>
    <property type="match status" value="1"/>
</dbReference>
<evidence type="ECO:0000256" key="1">
    <source>
        <dbReference type="ARBA" id="ARBA00022729"/>
    </source>
</evidence>
<dbReference type="EMBL" id="QOUX01000021">
    <property type="protein sequence ID" value="RXJ02814.1"/>
    <property type="molecule type" value="Genomic_DNA"/>
</dbReference>
<dbReference type="Gene3D" id="2.70.70.10">
    <property type="entry name" value="Glucose Permease (Domain IIA)"/>
    <property type="match status" value="1"/>
</dbReference>